<keyword evidence="3" id="KW-0231">Viral genome packaging</keyword>
<comment type="subcellular location">
    <subcellularLocation>
        <location evidence="1">Virion</location>
    </subcellularLocation>
</comment>
<evidence type="ECO:0000256" key="2">
    <source>
        <dbReference type="ARBA" id="ARBA00022612"/>
    </source>
</evidence>
<dbReference type="EMBL" id="CP098242">
    <property type="protein sequence ID" value="WAW09996.1"/>
    <property type="molecule type" value="Genomic_DNA"/>
</dbReference>
<organism evidence="4 5">
    <name type="scientific">Oxalobacter vibrioformis</name>
    <dbReference type="NCBI Taxonomy" id="933080"/>
    <lineage>
        <taxon>Bacteria</taxon>
        <taxon>Pseudomonadati</taxon>
        <taxon>Pseudomonadota</taxon>
        <taxon>Betaproteobacteria</taxon>
        <taxon>Burkholderiales</taxon>
        <taxon>Oxalobacteraceae</taxon>
        <taxon>Oxalobacter</taxon>
    </lineage>
</organism>
<dbReference type="KEGG" id="ovb:NB640_12375"/>
<evidence type="ECO:0000256" key="1">
    <source>
        <dbReference type="ARBA" id="ARBA00004328"/>
    </source>
</evidence>
<dbReference type="RefSeq" id="WP_269308999.1">
    <property type="nucleotide sequence ID" value="NZ_CP098242.1"/>
</dbReference>
<dbReference type="AlphaFoldDB" id="A0A9E9LVL5"/>
<reference evidence="4" key="1">
    <citation type="journal article" date="2022" name="Front. Microbiol.">
        <title>New perspectives on an old grouping: The genomic and phenotypic variability of Oxalobacter formigenes and the implications for calcium oxalate stone prevention.</title>
        <authorList>
            <person name="Chmiel J.A."/>
            <person name="Carr C."/>
            <person name="Stuivenberg G.A."/>
            <person name="Venema R."/>
            <person name="Chanyi R.M."/>
            <person name="Al K.F."/>
            <person name="Giguere D."/>
            <person name="Say H."/>
            <person name="Akouris P.P."/>
            <person name="Dominguez Romero S.A."/>
            <person name="Kwong A."/>
            <person name="Tai V."/>
            <person name="Koval S.F."/>
            <person name="Razvi H."/>
            <person name="Bjazevic J."/>
            <person name="Burton J.P."/>
        </authorList>
    </citation>
    <scope>NUCLEOTIDE SEQUENCE</scope>
    <source>
        <strain evidence="4">WoOx3</strain>
    </source>
</reference>
<gene>
    <name evidence="4" type="ORF">NB640_12375</name>
</gene>
<keyword evidence="2" id="KW-1188">Viral release from host cell</keyword>
<dbReference type="InterPro" id="IPR020991">
    <property type="entry name" value="Connector_podovirus"/>
</dbReference>
<accession>A0A9E9LVL5</accession>
<dbReference type="Proteomes" id="UP001156215">
    <property type="component" value="Chromosome"/>
</dbReference>
<proteinExistence type="predicted"/>
<evidence type="ECO:0000256" key="3">
    <source>
        <dbReference type="ARBA" id="ARBA00023219"/>
    </source>
</evidence>
<evidence type="ECO:0000313" key="4">
    <source>
        <dbReference type="EMBL" id="WAW09996.1"/>
    </source>
</evidence>
<dbReference type="Pfam" id="PF12236">
    <property type="entry name" value="Head-tail_con"/>
    <property type="match status" value="1"/>
</dbReference>
<protein>
    <submittedName>
        <fullName evidence="4">Portal protein</fullName>
    </submittedName>
</protein>
<evidence type="ECO:0000313" key="5">
    <source>
        <dbReference type="Proteomes" id="UP001156215"/>
    </source>
</evidence>
<sequence length="527" mass="58339">MSPSEDKHNRPNLAQRYEQLSGIRSSYLDRARECAALTIPTLIPPESNSSGTKYPTPRQSVGSRGVNSISARYLLTLFPPNEPFFRLTVAESVLAELSGTEGARGEVEEAMASIERSIMLKMETTPIRPIIFEAFKHLIVAGNVCLHFLPGLEGAKLFRLDRYVCKRDPMGNLLEIIVKEDLSLMEVPEELREELKGTLKASMKHDTEDSLELYTCVRKKAPGEWEVWQEINGLYVEASEGEYTDENLPWLVFRYNEITGEDYGRGLVEEYLGDLRALEGLRKAILDGAAAASKVIFLVKPNGTTKQRALAQAENGAIINGNRQDVDVLQVDKYADFKVAQEQAAAIEESLSYAFLLNSAIQRNGERVTAEEIRYLAAELETARGGSYSAFTQSIQRPTLRIIMSAMEAAGELPKLPKGIVKPLITTGIEAIGRGNDLQKLMQFVGILEQVSKAEGLELYLDKGELIKRTAASLNIDVKGLVIPAEQRAEMQQEAMMQSMISQGLPNAVNALGGMAKQEMINQQQQP</sequence>
<keyword evidence="5" id="KW-1185">Reference proteome</keyword>
<name>A0A9E9LVL5_9BURK</name>